<name>A0AAD9Q2A3_ACRCE</name>
<gene>
    <name evidence="2" type="ORF">P5673_025204</name>
</gene>
<reference evidence="2" key="1">
    <citation type="journal article" date="2023" name="G3 (Bethesda)">
        <title>Whole genome assembly and annotation of the endangered Caribbean coral Acropora cervicornis.</title>
        <authorList>
            <person name="Selwyn J.D."/>
            <person name="Vollmer S.V."/>
        </authorList>
    </citation>
    <scope>NUCLEOTIDE SEQUENCE</scope>
    <source>
        <strain evidence="2">K2</strain>
    </source>
</reference>
<reference evidence="2" key="2">
    <citation type="journal article" date="2023" name="Science">
        <title>Genomic signatures of disease resistance in endangered staghorn corals.</title>
        <authorList>
            <person name="Vollmer S.V."/>
            <person name="Selwyn J.D."/>
            <person name="Despard B.A."/>
            <person name="Roesel C.L."/>
        </authorList>
    </citation>
    <scope>NUCLEOTIDE SEQUENCE</scope>
    <source>
        <strain evidence="2">K2</strain>
    </source>
</reference>
<evidence type="ECO:0000256" key="1">
    <source>
        <dbReference type="SAM" id="MobiDB-lite"/>
    </source>
</evidence>
<evidence type="ECO:0000313" key="2">
    <source>
        <dbReference type="EMBL" id="KAK2553447.1"/>
    </source>
</evidence>
<feature type="region of interest" description="Disordered" evidence="1">
    <location>
        <begin position="1"/>
        <end position="38"/>
    </location>
</feature>
<dbReference type="Proteomes" id="UP001249851">
    <property type="component" value="Unassembled WGS sequence"/>
</dbReference>
<evidence type="ECO:0000313" key="3">
    <source>
        <dbReference type="Proteomes" id="UP001249851"/>
    </source>
</evidence>
<accession>A0AAD9Q2A3</accession>
<dbReference type="AlphaFoldDB" id="A0AAD9Q2A3"/>
<sequence>MIREAPADLQPITAASPTAPSPQTAVVEPGSTCQENNATNKKHTLLVIGTDSSFTAAGLRSEREGREVDRVIPHPNNMCGALSENYSFRDGDIANGATGSCVSFDTIAIREGEIYRFPAFTTSFSLR</sequence>
<protein>
    <submittedName>
        <fullName evidence="2">Uncharacterized protein</fullName>
    </submittedName>
</protein>
<proteinExistence type="predicted"/>
<comment type="caution">
    <text evidence="2">The sequence shown here is derived from an EMBL/GenBank/DDBJ whole genome shotgun (WGS) entry which is preliminary data.</text>
</comment>
<feature type="compositionally biased region" description="Low complexity" evidence="1">
    <location>
        <begin position="10"/>
        <end position="25"/>
    </location>
</feature>
<organism evidence="2 3">
    <name type="scientific">Acropora cervicornis</name>
    <name type="common">Staghorn coral</name>
    <dbReference type="NCBI Taxonomy" id="6130"/>
    <lineage>
        <taxon>Eukaryota</taxon>
        <taxon>Metazoa</taxon>
        <taxon>Cnidaria</taxon>
        <taxon>Anthozoa</taxon>
        <taxon>Hexacorallia</taxon>
        <taxon>Scleractinia</taxon>
        <taxon>Astrocoeniina</taxon>
        <taxon>Acroporidae</taxon>
        <taxon>Acropora</taxon>
    </lineage>
</organism>
<dbReference type="EMBL" id="JARQWQ010000077">
    <property type="protein sequence ID" value="KAK2553447.1"/>
    <property type="molecule type" value="Genomic_DNA"/>
</dbReference>
<keyword evidence="3" id="KW-1185">Reference proteome</keyword>